<accession>A0A4Z2ID11</accession>
<feature type="compositionally biased region" description="Low complexity" evidence="1">
    <location>
        <begin position="167"/>
        <end position="177"/>
    </location>
</feature>
<dbReference type="Proteomes" id="UP000314294">
    <property type="component" value="Unassembled WGS sequence"/>
</dbReference>
<proteinExistence type="predicted"/>
<reference evidence="2 3" key="1">
    <citation type="submission" date="2019-03" db="EMBL/GenBank/DDBJ databases">
        <title>First draft genome of Liparis tanakae, snailfish: a comprehensive survey of snailfish specific genes.</title>
        <authorList>
            <person name="Kim W."/>
            <person name="Song I."/>
            <person name="Jeong J.-H."/>
            <person name="Kim D."/>
            <person name="Kim S."/>
            <person name="Ryu S."/>
            <person name="Song J.Y."/>
            <person name="Lee S.K."/>
        </authorList>
    </citation>
    <scope>NUCLEOTIDE SEQUENCE [LARGE SCALE GENOMIC DNA]</scope>
    <source>
        <tissue evidence="2">Muscle</tissue>
    </source>
</reference>
<sequence length="349" mass="36364">MSPAATAAPPVLRAPAGGALRVQARPSFESSSIMSESLASSRLLHCGQSHLLAFISASMWVLFALLTTLHARSKKSPYDASGSWSFPVTAAPSYPSADLPVAEEVPFSVVRSDGDSESEGKGLSGQPAFSSVLTAMAGTVKHPVSLDQSRTSPTITRDETRTTQWPSHSSEMSSSSSPVGDVITLTTSDPTGSPAVTLRPTETPAGQTSSSKSAITEVTPNHSGMGSSEHASNPGDLLTAAGQGSPRGLATINIDFDQGEIAAAAAQLKAMSTQAYPNKSLSLPGSRPESKTGSILSSITRAGTAFFPSESDLPLLPTAAQTTRRITLVRLQIVTFILQSNPKPHHHYE</sequence>
<keyword evidence="3" id="KW-1185">Reference proteome</keyword>
<feature type="region of interest" description="Disordered" evidence="1">
    <location>
        <begin position="143"/>
        <end position="238"/>
    </location>
</feature>
<dbReference type="EMBL" id="SRLO01000099">
    <property type="protein sequence ID" value="TNN75826.1"/>
    <property type="molecule type" value="Genomic_DNA"/>
</dbReference>
<name>A0A4Z2ID11_9TELE</name>
<feature type="compositionally biased region" description="Polar residues" evidence="1">
    <location>
        <begin position="204"/>
        <end position="231"/>
    </location>
</feature>
<evidence type="ECO:0000256" key="1">
    <source>
        <dbReference type="SAM" id="MobiDB-lite"/>
    </source>
</evidence>
<evidence type="ECO:0000313" key="3">
    <source>
        <dbReference type="Proteomes" id="UP000314294"/>
    </source>
</evidence>
<evidence type="ECO:0000313" key="2">
    <source>
        <dbReference type="EMBL" id="TNN75826.1"/>
    </source>
</evidence>
<gene>
    <name evidence="2" type="ORF">EYF80_013973</name>
</gene>
<organism evidence="2 3">
    <name type="scientific">Liparis tanakae</name>
    <name type="common">Tanaka's snailfish</name>
    <dbReference type="NCBI Taxonomy" id="230148"/>
    <lineage>
        <taxon>Eukaryota</taxon>
        <taxon>Metazoa</taxon>
        <taxon>Chordata</taxon>
        <taxon>Craniata</taxon>
        <taxon>Vertebrata</taxon>
        <taxon>Euteleostomi</taxon>
        <taxon>Actinopterygii</taxon>
        <taxon>Neopterygii</taxon>
        <taxon>Teleostei</taxon>
        <taxon>Neoteleostei</taxon>
        <taxon>Acanthomorphata</taxon>
        <taxon>Eupercaria</taxon>
        <taxon>Perciformes</taxon>
        <taxon>Cottioidei</taxon>
        <taxon>Cottales</taxon>
        <taxon>Liparidae</taxon>
        <taxon>Liparis</taxon>
    </lineage>
</organism>
<dbReference type="AlphaFoldDB" id="A0A4Z2ID11"/>
<feature type="compositionally biased region" description="Polar residues" evidence="1">
    <location>
        <begin position="146"/>
        <end position="155"/>
    </location>
</feature>
<comment type="caution">
    <text evidence="2">The sequence shown here is derived from an EMBL/GenBank/DDBJ whole genome shotgun (WGS) entry which is preliminary data.</text>
</comment>
<protein>
    <submittedName>
        <fullName evidence="2">Uncharacterized protein</fullName>
    </submittedName>
</protein>
<dbReference type="OrthoDB" id="8964270at2759"/>